<dbReference type="EMBL" id="WBVQ01000002">
    <property type="protein sequence ID" value="KAB2815856.1"/>
    <property type="molecule type" value="Genomic_DNA"/>
</dbReference>
<name>A0A6L3ZE09_9FLAO</name>
<reference evidence="1 2" key="1">
    <citation type="submission" date="2019-10" db="EMBL/GenBank/DDBJ databases">
        <title>Genome sequence of Phaeocystidibacter marisrubri JCM30614 (type strain).</title>
        <authorList>
            <person name="Bowman J.P."/>
        </authorList>
    </citation>
    <scope>NUCLEOTIDE SEQUENCE [LARGE SCALE GENOMIC DNA]</scope>
    <source>
        <strain evidence="1 2">JCM 30614</strain>
    </source>
</reference>
<keyword evidence="2" id="KW-1185">Reference proteome</keyword>
<proteinExistence type="predicted"/>
<protein>
    <submittedName>
        <fullName evidence="1">Uncharacterized protein</fullName>
    </submittedName>
</protein>
<evidence type="ECO:0000313" key="2">
    <source>
        <dbReference type="Proteomes" id="UP000484164"/>
    </source>
</evidence>
<accession>A0A6L3ZE09</accession>
<comment type="caution">
    <text evidence="1">The sequence shown here is derived from an EMBL/GenBank/DDBJ whole genome shotgun (WGS) entry which is preliminary data.</text>
</comment>
<evidence type="ECO:0000313" key="1">
    <source>
        <dbReference type="EMBL" id="KAB2815856.1"/>
    </source>
</evidence>
<dbReference type="AlphaFoldDB" id="A0A6L3ZE09"/>
<dbReference type="Proteomes" id="UP000484164">
    <property type="component" value="Unassembled WGS sequence"/>
</dbReference>
<sequence>MHLDYKRFVEGLPDKTLLLYCGDSCINKLAEESPKVQFFALESSNINQLDSDDIQILKDLSSDGLSALVLMDHFPCRVSSYFGEIPVAQKLNSAEYLVHELISLMKLESLESILELHDCAVIGAVIDELREEIVDFIELSPPLHN</sequence>
<organism evidence="1 2">
    <name type="scientific">Phaeocystidibacter marisrubri</name>
    <dbReference type="NCBI Taxonomy" id="1577780"/>
    <lineage>
        <taxon>Bacteria</taxon>
        <taxon>Pseudomonadati</taxon>
        <taxon>Bacteroidota</taxon>
        <taxon>Flavobacteriia</taxon>
        <taxon>Flavobacteriales</taxon>
        <taxon>Phaeocystidibacteraceae</taxon>
        <taxon>Phaeocystidibacter</taxon>
    </lineage>
</organism>
<gene>
    <name evidence="1" type="ORF">F8C82_09160</name>
</gene>
<dbReference type="RefSeq" id="WP_151693285.1">
    <property type="nucleotide sequence ID" value="NZ_BMGX01000001.1"/>
</dbReference>